<dbReference type="InterPro" id="IPR029030">
    <property type="entry name" value="Caspase-like_dom_sf"/>
</dbReference>
<evidence type="ECO:0000256" key="2">
    <source>
        <dbReference type="ARBA" id="ARBA00022703"/>
    </source>
</evidence>
<dbReference type="Pfam" id="PF00656">
    <property type="entry name" value="Peptidase_C14"/>
    <property type="match status" value="1"/>
</dbReference>
<evidence type="ECO:0000313" key="5">
    <source>
        <dbReference type="EMBL" id="ROT76334.1"/>
    </source>
</evidence>
<name>A0A3R7QS79_PENVA</name>
<gene>
    <name evidence="5" type="ORF">C7M84_005079</name>
</gene>
<dbReference type="Proteomes" id="UP000283509">
    <property type="component" value="Unassembled WGS sequence"/>
</dbReference>
<dbReference type="EMBL" id="QCYY01001671">
    <property type="protein sequence ID" value="ROT76334.1"/>
    <property type="molecule type" value="Genomic_DNA"/>
</dbReference>
<dbReference type="InterPro" id="IPR002138">
    <property type="entry name" value="Pept_C14_p10"/>
</dbReference>
<dbReference type="STRING" id="6689.A0A3R7QS79"/>
<organism evidence="5 6">
    <name type="scientific">Penaeus vannamei</name>
    <name type="common">Whiteleg shrimp</name>
    <name type="synonym">Litopenaeus vannamei</name>
    <dbReference type="NCBI Taxonomy" id="6689"/>
    <lineage>
        <taxon>Eukaryota</taxon>
        <taxon>Metazoa</taxon>
        <taxon>Ecdysozoa</taxon>
        <taxon>Arthropoda</taxon>
        <taxon>Crustacea</taxon>
        <taxon>Multicrustacea</taxon>
        <taxon>Malacostraca</taxon>
        <taxon>Eumalacostraca</taxon>
        <taxon>Eucarida</taxon>
        <taxon>Decapoda</taxon>
        <taxon>Dendrobranchiata</taxon>
        <taxon>Penaeoidea</taxon>
        <taxon>Penaeidae</taxon>
        <taxon>Penaeus</taxon>
    </lineage>
</organism>
<dbReference type="InterPro" id="IPR002398">
    <property type="entry name" value="Pept_C14"/>
</dbReference>
<evidence type="ECO:0000313" key="6">
    <source>
        <dbReference type="Proteomes" id="UP000283509"/>
    </source>
</evidence>
<dbReference type="OrthoDB" id="6116485at2759"/>
<reference evidence="5 6" key="1">
    <citation type="submission" date="2018-04" db="EMBL/GenBank/DDBJ databases">
        <authorList>
            <person name="Zhang X."/>
            <person name="Yuan J."/>
            <person name="Li F."/>
            <person name="Xiang J."/>
        </authorList>
    </citation>
    <scope>NUCLEOTIDE SEQUENCE [LARGE SCALE GENOMIC DNA]</scope>
    <source>
        <tissue evidence="5">Muscle</tissue>
    </source>
</reference>
<dbReference type="GO" id="GO:0006915">
    <property type="term" value="P:apoptotic process"/>
    <property type="evidence" value="ECO:0007669"/>
    <property type="project" value="UniProtKB-KW"/>
</dbReference>
<comment type="caution">
    <text evidence="5">The sequence shown here is derived from an EMBL/GenBank/DDBJ whole genome shotgun (WGS) entry which is preliminary data.</text>
</comment>
<reference evidence="5 6" key="2">
    <citation type="submission" date="2019-01" db="EMBL/GenBank/DDBJ databases">
        <title>The decoding of complex shrimp genome reveals the adaptation for benthos swimmer, frequently molting mechanism and breeding impact on genome.</title>
        <authorList>
            <person name="Sun Y."/>
            <person name="Gao Y."/>
            <person name="Yu Y."/>
        </authorList>
    </citation>
    <scope>NUCLEOTIDE SEQUENCE [LARGE SCALE GENOMIC DNA]</scope>
    <source>
        <tissue evidence="5">Muscle</tissue>
    </source>
</reference>
<dbReference type="InterPro" id="IPR011600">
    <property type="entry name" value="Pept_C14_caspase"/>
</dbReference>
<evidence type="ECO:0000259" key="4">
    <source>
        <dbReference type="PROSITE" id="PS50207"/>
    </source>
</evidence>
<dbReference type="GO" id="GO:0004197">
    <property type="term" value="F:cysteine-type endopeptidase activity"/>
    <property type="evidence" value="ECO:0007669"/>
    <property type="project" value="InterPro"/>
</dbReference>
<evidence type="ECO:0000256" key="1">
    <source>
        <dbReference type="ARBA" id="ARBA00022670"/>
    </source>
</evidence>
<sequence>MVPKEKDAELCQVVPADTGVPIEVQSVLKRDIREEVIPEEIASHADFLKCWSTPLGYYSWRNTTNGSWFVQSLCQVFSRATGEEDIMDLLTKVNM</sequence>
<dbReference type="AlphaFoldDB" id="A0A3R7QS79"/>
<dbReference type="GO" id="GO:0006508">
    <property type="term" value="P:proteolysis"/>
    <property type="evidence" value="ECO:0007669"/>
    <property type="project" value="UniProtKB-KW"/>
</dbReference>
<dbReference type="SUPFAM" id="SSF52129">
    <property type="entry name" value="Caspase-like"/>
    <property type="match status" value="1"/>
</dbReference>
<proteinExistence type="predicted"/>
<dbReference type="PANTHER" id="PTHR47901">
    <property type="entry name" value="CASPASE RECRUITMENT DOMAIN-CONTAINING PROTEIN 18"/>
    <property type="match status" value="1"/>
</dbReference>
<accession>A0A3R7QS79</accession>
<dbReference type="PANTHER" id="PTHR47901:SF8">
    <property type="entry name" value="CASPASE-3"/>
    <property type="match status" value="1"/>
</dbReference>
<keyword evidence="2" id="KW-0053">Apoptosis</keyword>
<feature type="domain" description="Caspase family p10" evidence="4">
    <location>
        <begin position="37"/>
        <end position="95"/>
    </location>
</feature>
<feature type="non-terminal residue" evidence="5">
    <location>
        <position position="95"/>
    </location>
</feature>
<dbReference type="Gene3D" id="3.30.70.1470">
    <property type="entry name" value="Caspase-like"/>
    <property type="match status" value="1"/>
</dbReference>
<keyword evidence="6" id="KW-1185">Reference proteome</keyword>
<evidence type="ECO:0000256" key="3">
    <source>
        <dbReference type="ARBA" id="ARBA00022801"/>
    </source>
</evidence>
<protein>
    <submittedName>
        <fullName evidence="5">Effector caspase</fullName>
    </submittedName>
</protein>
<dbReference type="PROSITE" id="PS50207">
    <property type="entry name" value="CASPASE_P10"/>
    <property type="match status" value="1"/>
</dbReference>
<keyword evidence="3" id="KW-0378">Hydrolase</keyword>
<keyword evidence="1" id="KW-0645">Protease</keyword>